<evidence type="ECO:0000313" key="2">
    <source>
        <dbReference type="EnsemblProtists" id="EOD38864"/>
    </source>
</evidence>
<keyword evidence="3" id="KW-1185">Reference proteome</keyword>
<feature type="domain" description="Berberine/berberine-like" evidence="1">
    <location>
        <begin position="46"/>
        <end position="86"/>
    </location>
</feature>
<evidence type="ECO:0000259" key="1">
    <source>
        <dbReference type="Pfam" id="PF08031"/>
    </source>
</evidence>
<accession>A0A0D3KSX9</accession>
<dbReference type="AlphaFoldDB" id="A0A0D3KSX9"/>
<proteinExistence type="predicted"/>
<evidence type="ECO:0000313" key="3">
    <source>
        <dbReference type="Proteomes" id="UP000013827"/>
    </source>
</evidence>
<name>A0A0D3KSX9_EMIH1</name>
<dbReference type="PaxDb" id="2903-EOD38864"/>
<dbReference type="RefSeq" id="XP_005791293.1">
    <property type="nucleotide sequence ID" value="XM_005791236.1"/>
</dbReference>
<dbReference type="GO" id="GO:0050660">
    <property type="term" value="F:flavin adenine dinucleotide binding"/>
    <property type="evidence" value="ECO:0007669"/>
    <property type="project" value="InterPro"/>
</dbReference>
<dbReference type="InterPro" id="IPR012951">
    <property type="entry name" value="BBE"/>
</dbReference>
<dbReference type="HOGENOM" id="CLU_1996873_0_0_1"/>
<dbReference type="Proteomes" id="UP000013827">
    <property type="component" value="Unassembled WGS sequence"/>
</dbReference>
<organism evidence="2 3">
    <name type="scientific">Emiliania huxleyi (strain CCMP1516)</name>
    <dbReference type="NCBI Taxonomy" id="280463"/>
    <lineage>
        <taxon>Eukaryota</taxon>
        <taxon>Haptista</taxon>
        <taxon>Haptophyta</taxon>
        <taxon>Prymnesiophyceae</taxon>
        <taxon>Isochrysidales</taxon>
        <taxon>Noelaerhabdaceae</taxon>
        <taxon>Emiliania</taxon>
    </lineage>
</organism>
<reference evidence="2" key="2">
    <citation type="submission" date="2024-10" db="UniProtKB">
        <authorList>
            <consortium name="EnsemblProtists"/>
        </authorList>
    </citation>
    <scope>IDENTIFICATION</scope>
</reference>
<dbReference type="Pfam" id="PF08031">
    <property type="entry name" value="BBE"/>
    <property type="match status" value="1"/>
</dbReference>
<protein>
    <recommendedName>
        <fullName evidence="1">Berberine/berberine-like domain-containing protein</fullName>
    </recommendedName>
</protein>
<dbReference type="KEGG" id="ehx:EMIHUDRAFT_251614"/>
<sequence length="125" mass="14494">MPPETNTVFSSPSCIDPSLGCPFSFFLLSVALNNAVLALCPDLYRYYNTPSETLTARDYFPNYDELARIKSRWDPAEVFRIYQGIRPVGFAPDAYELRRPYVRESSLLDRMWKIGFDTVKDLFFK</sequence>
<dbReference type="Gene3D" id="3.30.465.10">
    <property type="match status" value="1"/>
</dbReference>
<dbReference type="GO" id="GO:0016491">
    <property type="term" value="F:oxidoreductase activity"/>
    <property type="evidence" value="ECO:0007669"/>
    <property type="project" value="InterPro"/>
</dbReference>
<dbReference type="InterPro" id="IPR016169">
    <property type="entry name" value="FAD-bd_PCMH_sub2"/>
</dbReference>
<dbReference type="EnsemblProtists" id="EOD38864">
    <property type="protein sequence ID" value="EOD38864"/>
    <property type="gene ID" value="EMIHUDRAFT_251614"/>
</dbReference>
<reference evidence="3" key="1">
    <citation type="journal article" date="2013" name="Nature">
        <title>Pan genome of the phytoplankton Emiliania underpins its global distribution.</title>
        <authorList>
            <person name="Read B.A."/>
            <person name="Kegel J."/>
            <person name="Klute M.J."/>
            <person name="Kuo A."/>
            <person name="Lefebvre S.C."/>
            <person name="Maumus F."/>
            <person name="Mayer C."/>
            <person name="Miller J."/>
            <person name="Monier A."/>
            <person name="Salamov A."/>
            <person name="Young J."/>
            <person name="Aguilar M."/>
            <person name="Claverie J.M."/>
            <person name="Frickenhaus S."/>
            <person name="Gonzalez K."/>
            <person name="Herman E.K."/>
            <person name="Lin Y.C."/>
            <person name="Napier J."/>
            <person name="Ogata H."/>
            <person name="Sarno A.F."/>
            <person name="Shmutz J."/>
            <person name="Schroeder D."/>
            <person name="de Vargas C."/>
            <person name="Verret F."/>
            <person name="von Dassow P."/>
            <person name="Valentin K."/>
            <person name="Van de Peer Y."/>
            <person name="Wheeler G."/>
            <person name="Dacks J.B."/>
            <person name="Delwiche C.F."/>
            <person name="Dyhrman S.T."/>
            <person name="Glockner G."/>
            <person name="John U."/>
            <person name="Richards T."/>
            <person name="Worden A.Z."/>
            <person name="Zhang X."/>
            <person name="Grigoriev I.V."/>
            <person name="Allen A.E."/>
            <person name="Bidle K."/>
            <person name="Borodovsky M."/>
            <person name="Bowler C."/>
            <person name="Brownlee C."/>
            <person name="Cock J.M."/>
            <person name="Elias M."/>
            <person name="Gladyshev V.N."/>
            <person name="Groth M."/>
            <person name="Guda C."/>
            <person name="Hadaegh A."/>
            <person name="Iglesias-Rodriguez M.D."/>
            <person name="Jenkins J."/>
            <person name="Jones B.M."/>
            <person name="Lawson T."/>
            <person name="Leese F."/>
            <person name="Lindquist E."/>
            <person name="Lobanov A."/>
            <person name="Lomsadze A."/>
            <person name="Malik S.B."/>
            <person name="Marsh M.E."/>
            <person name="Mackinder L."/>
            <person name="Mock T."/>
            <person name="Mueller-Roeber B."/>
            <person name="Pagarete A."/>
            <person name="Parker M."/>
            <person name="Probert I."/>
            <person name="Quesneville H."/>
            <person name="Raines C."/>
            <person name="Rensing S.A."/>
            <person name="Riano-Pachon D.M."/>
            <person name="Richier S."/>
            <person name="Rokitta S."/>
            <person name="Shiraiwa Y."/>
            <person name="Soanes D.M."/>
            <person name="van der Giezen M."/>
            <person name="Wahlund T.M."/>
            <person name="Williams B."/>
            <person name="Wilson W."/>
            <person name="Wolfe G."/>
            <person name="Wurch L.L."/>
        </authorList>
    </citation>
    <scope>NUCLEOTIDE SEQUENCE</scope>
</reference>
<dbReference type="GeneID" id="17284137"/>